<keyword evidence="3" id="KW-1185">Reference proteome</keyword>
<protein>
    <submittedName>
        <fullName evidence="2">Uncharacterized protein</fullName>
    </submittedName>
</protein>
<reference evidence="2" key="1">
    <citation type="journal article" date="2023" name="Plant J.">
        <title>The genome of the king protea, Protea cynaroides.</title>
        <authorList>
            <person name="Chang J."/>
            <person name="Duong T.A."/>
            <person name="Schoeman C."/>
            <person name="Ma X."/>
            <person name="Roodt D."/>
            <person name="Barker N."/>
            <person name="Li Z."/>
            <person name="Van de Peer Y."/>
            <person name="Mizrachi E."/>
        </authorList>
    </citation>
    <scope>NUCLEOTIDE SEQUENCE</scope>
    <source>
        <tissue evidence="2">Young leaves</tissue>
    </source>
</reference>
<keyword evidence="1" id="KW-0812">Transmembrane</keyword>
<name>A0A9Q0GVN8_9MAGN</name>
<gene>
    <name evidence="2" type="ORF">NE237_011203</name>
</gene>
<dbReference type="EMBL" id="JAMYWD010000011">
    <property type="protein sequence ID" value="KAJ4954420.1"/>
    <property type="molecule type" value="Genomic_DNA"/>
</dbReference>
<accession>A0A9Q0GVN8</accession>
<dbReference type="Proteomes" id="UP001141806">
    <property type="component" value="Unassembled WGS sequence"/>
</dbReference>
<keyword evidence="1" id="KW-1133">Transmembrane helix</keyword>
<sequence>MIRALMKFKKGKFLLHFFFFFFFFWSFAFPICSCGKMVHCNYYTTVCFACFYVSFPVTDEWCLHGILNQVLEFVKFNHLHMKAENSRAKTCFTHWFFFQLLIAVNLSVCYVFKNLKNSCLML</sequence>
<comment type="caution">
    <text evidence="2">The sequence shown here is derived from an EMBL/GenBank/DDBJ whole genome shotgun (WGS) entry which is preliminary data.</text>
</comment>
<keyword evidence="1" id="KW-0472">Membrane</keyword>
<evidence type="ECO:0000313" key="2">
    <source>
        <dbReference type="EMBL" id="KAJ4954420.1"/>
    </source>
</evidence>
<feature type="transmembrane region" description="Helical" evidence="1">
    <location>
        <begin position="92"/>
        <end position="112"/>
    </location>
</feature>
<organism evidence="2 3">
    <name type="scientific">Protea cynaroides</name>
    <dbReference type="NCBI Taxonomy" id="273540"/>
    <lineage>
        <taxon>Eukaryota</taxon>
        <taxon>Viridiplantae</taxon>
        <taxon>Streptophyta</taxon>
        <taxon>Embryophyta</taxon>
        <taxon>Tracheophyta</taxon>
        <taxon>Spermatophyta</taxon>
        <taxon>Magnoliopsida</taxon>
        <taxon>Proteales</taxon>
        <taxon>Proteaceae</taxon>
        <taxon>Protea</taxon>
    </lineage>
</organism>
<evidence type="ECO:0000313" key="3">
    <source>
        <dbReference type="Proteomes" id="UP001141806"/>
    </source>
</evidence>
<dbReference type="AlphaFoldDB" id="A0A9Q0GVN8"/>
<evidence type="ECO:0000256" key="1">
    <source>
        <dbReference type="SAM" id="Phobius"/>
    </source>
</evidence>
<proteinExistence type="predicted"/>